<dbReference type="RefSeq" id="WP_168538247.1">
    <property type="nucleotide sequence ID" value="NZ_JAAWWP010000005.1"/>
</dbReference>
<dbReference type="Pfam" id="PF10605">
    <property type="entry name" value="3HBOH"/>
    <property type="match status" value="1"/>
</dbReference>
<name>A0ABX1H109_9ACTN</name>
<dbReference type="Pfam" id="PF07519">
    <property type="entry name" value="Tannase"/>
    <property type="match status" value="1"/>
</dbReference>
<reference evidence="10 11" key="1">
    <citation type="submission" date="2020-04" db="EMBL/GenBank/DDBJ databases">
        <title>Phylogenetic Diversity and Antibacterial Activity against Ralstonia solanacearum of Endophytic Actinomycete Isolated from Moss.</title>
        <authorList>
            <person name="Zhuang X."/>
        </authorList>
    </citation>
    <scope>NUCLEOTIDE SEQUENCE [LARGE SCALE GENOMIC DNA]</scope>
    <source>
        <strain evidence="10 11">LD120</strain>
    </source>
</reference>
<evidence type="ECO:0000256" key="5">
    <source>
        <dbReference type="ARBA" id="ARBA00022801"/>
    </source>
</evidence>
<proteinExistence type="inferred from homology"/>
<dbReference type="Gene3D" id="3.40.50.1820">
    <property type="entry name" value="alpha/beta hydrolase"/>
    <property type="match status" value="1"/>
</dbReference>
<evidence type="ECO:0000256" key="8">
    <source>
        <dbReference type="SAM" id="MobiDB-lite"/>
    </source>
</evidence>
<keyword evidence="5 10" id="KW-0378">Hydrolase</keyword>
<comment type="similarity">
    <text evidence="1">Belongs to the tannase family.</text>
</comment>
<evidence type="ECO:0000256" key="3">
    <source>
        <dbReference type="ARBA" id="ARBA00022723"/>
    </source>
</evidence>
<keyword evidence="3" id="KW-0479">Metal-binding</keyword>
<keyword evidence="11" id="KW-1185">Reference proteome</keyword>
<evidence type="ECO:0000256" key="1">
    <source>
        <dbReference type="ARBA" id="ARBA00006249"/>
    </source>
</evidence>
<dbReference type="InterPro" id="IPR011118">
    <property type="entry name" value="Tannase/feruloyl_esterase"/>
</dbReference>
<dbReference type="Proteomes" id="UP000772196">
    <property type="component" value="Unassembled WGS sequence"/>
</dbReference>
<accession>A0ABX1H109</accession>
<evidence type="ECO:0000256" key="2">
    <source>
        <dbReference type="ARBA" id="ARBA00022487"/>
    </source>
</evidence>
<evidence type="ECO:0000313" key="10">
    <source>
        <dbReference type="EMBL" id="NKI41722.1"/>
    </source>
</evidence>
<evidence type="ECO:0000256" key="7">
    <source>
        <dbReference type="ARBA" id="ARBA00023157"/>
    </source>
</evidence>
<comment type="caution">
    <text evidence="10">The sequence shown here is derived from an EMBL/GenBank/DDBJ whole genome shotgun (WGS) entry which is preliminary data.</text>
</comment>
<dbReference type="InterPro" id="IPR016582">
    <property type="entry name" value="OHBut_olig_hydro_put"/>
</dbReference>
<keyword evidence="6" id="KW-0106">Calcium</keyword>
<keyword evidence="4 9" id="KW-0732">Signal</keyword>
<evidence type="ECO:0000256" key="6">
    <source>
        <dbReference type="ARBA" id="ARBA00022837"/>
    </source>
</evidence>
<dbReference type="InterPro" id="IPR029058">
    <property type="entry name" value="AB_hydrolase_fold"/>
</dbReference>
<dbReference type="GO" id="GO:0016787">
    <property type="term" value="F:hydrolase activity"/>
    <property type="evidence" value="ECO:0007669"/>
    <property type="project" value="UniProtKB-KW"/>
</dbReference>
<evidence type="ECO:0000256" key="9">
    <source>
        <dbReference type="SAM" id="SignalP"/>
    </source>
</evidence>
<dbReference type="EMBL" id="JAAWWP010000005">
    <property type="protein sequence ID" value="NKI41722.1"/>
    <property type="molecule type" value="Genomic_DNA"/>
</dbReference>
<evidence type="ECO:0000313" key="11">
    <source>
        <dbReference type="Proteomes" id="UP000772196"/>
    </source>
</evidence>
<protein>
    <submittedName>
        <fullName evidence="10">Tannase/feruloyl esterase family alpha/beta hydrolase</fullName>
    </submittedName>
</protein>
<keyword evidence="2" id="KW-0719">Serine esterase</keyword>
<feature type="region of interest" description="Disordered" evidence="8">
    <location>
        <begin position="455"/>
        <end position="476"/>
    </location>
</feature>
<dbReference type="SUPFAM" id="SSF53474">
    <property type="entry name" value="alpha/beta-Hydrolases"/>
    <property type="match status" value="1"/>
</dbReference>
<keyword evidence="7" id="KW-1015">Disulfide bond</keyword>
<evidence type="ECO:0000256" key="4">
    <source>
        <dbReference type="ARBA" id="ARBA00022729"/>
    </source>
</evidence>
<sequence length="493" mass="53093">MPFPGTPAGRPRRRPRALRCLLAVAALGLPLAVAAPPSVAAPAGEGAAAKSRTDAHCARQGQLRVPGAAHQQTACLAELTTAGTTGSGHTDPADWAGLTPAGLAVPRGVPGLQIDGYFPDTSTSNTNHGWNHDSQFVIRLPDRWNGGLVVSGTPGNREQYANDRAIADWVLSRGYAFAATDKGNTGAAFHRDGRRPGDAVAEWNHRLTQLTRATKALTTQRYGRPPSRTLATGLSNGGYLVRWQLENHPELYDGGVDWEGTLWRAEGPNLLGFLPPVLRHYPDYAAGGPGAGRAREALYAAGQPRGSEFLWPYHHQNYWDLTQRVYREEFDPGYDGATEAGTPYCTPGTPHCDADYAYADRPPRVHRAVQRIALTGRLGKPLLTLHGTLDVLLPISRDSDVYARMVKQAGRGALHRYYRIEDGTHTDALADTFPDRLRPLLPCHRSAFTALETWLGHGTPPPPSHTVPRPPGAGPGELLRECALDGAGDSGAH</sequence>
<feature type="signal peptide" evidence="9">
    <location>
        <begin position="1"/>
        <end position="40"/>
    </location>
</feature>
<organism evidence="10 11">
    <name type="scientific">Streptomyces physcomitrii</name>
    <dbReference type="NCBI Taxonomy" id="2724184"/>
    <lineage>
        <taxon>Bacteria</taxon>
        <taxon>Bacillati</taxon>
        <taxon>Actinomycetota</taxon>
        <taxon>Actinomycetes</taxon>
        <taxon>Kitasatosporales</taxon>
        <taxon>Streptomycetaceae</taxon>
        <taxon>Streptomyces</taxon>
    </lineage>
</organism>
<gene>
    <name evidence="10" type="ORF">HFV08_10815</name>
</gene>
<feature type="chain" id="PRO_5045775163" evidence="9">
    <location>
        <begin position="41"/>
        <end position="493"/>
    </location>
</feature>
<feature type="compositionally biased region" description="Pro residues" evidence="8">
    <location>
        <begin position="459"/>
        <end position="473"/>
    </location>
</feature>